<feature type="chain" id="PRO_5047426823" description="Fimbrial protein" evidence="1">
    <location>
        <begin position="18"/>
        <end position="163"/>
    </location>
</feature>
<evidence type="ECO:0000313" key="3">
    <source>
        <dbReference type="Proteomes" id="UP000241566"/>
    </source>
</evidence>
<evidence type="ECO:0000256" key="1">
    <source>
        <dbReference type="SAM" id="SignalP"/>
    </source>
</evidence>
<keyword evidence="1" id="KW-0732">Signal</keyword>
<dbReference type="SUPFAM" id="SSF49401">
    <property type="entry name" value="Bacterial adhesins"/>
    <property type="match status" value="1"/>
</dbReference>
<dbReference type="RefSeq" id="WP_107229747.1">
    <property type="nucleotide sequence ID" value="NZ_PYOI01000084.1"/>
</dbReference>
<feature type="signal peptide" evidence="1">
    <location>
        <begin position="1"/>
        <end position="17"/>
    </location>
</feature>
<protein>
    <recommendedName>
        <fullName evidence="4">Fimbrial protein</fullName>
    </recommendedName>
</protein>
<reference evidence="2 3" key="1">
    <citation type="submission" date="2018-01" db="EMBL/GenBank/DDBJ databases">
        <title>Whole genome sequencing of Histamine producing bacteria.</title>
        <authorList>
            <person name="Butler K."/>
        </authorList>
    </citation>
    <scope>NUCLEOTIDE SEQUENCE [LARGE SCALE GENOMIC DNA]</scope>
    <source>
        <strain evidence="2 3">ATCC 25521</strain>
    </source>
</reference>
<sequence length="163" mass="17572">MKKILIFLIIISSNSFASPISFNTNESGIINNATIPITINIVKATCTINNGLGIPTLIDLGTVGINNNKKIDIPIEFSNCNNVNNIEYNFNSILNYSFLGAGKFKTSNSNITLTLYNGDSVINNYKGTLSTVNGNVLFPLKINVLGTKAGAYQSAINLSLIYT</sequence>
<comment type="caution">
    <text evidence="2">The sequence shown here is derived from an EMBL/GenBank/DDBJ whole genome shotgun (WGS) entry which is preliminary data.</text>
</comment>
<proteinExistence type="predicted"/>
<evidence type="ECO:0000313" key="2">
    <source>
        <dbReference type="EMBL" id="PSV74401.1"/>
    </source>
</evidence>
<keyword evidence="3" id="KW-1185">Reference proteome</keyword>
<evidence type="ECO:0008006" key="4">
    <source>
        <dbReference type="Google" id="ProtNLM"/>
    </source>
</evidence>
<gene>
    <name evidence="2" type="ORF">CTM94_21230</name>
</gene>
<dbReference type="InterPro" id="IPR008966">
    <property type="entry name" value="Adhesion_dom_sf"/>
</dbReference>
<accession>A0ABX5GAD8</accession>
<dbReference type="Proteomes" id="UP000241566">
    <property type="component" value="Unassembled WGS sequence"/>
</dbReference>
<dbReference type="EMBL" id="PYOI01000084">
    <property type="protein sequence ID" value="PSV74401.1"/>
    <property type="molecule type" value="Genomic_DNA"/>
</dbReference>
<name>A0ABX5GAD8_PHOLE</name>
<organism evidence="2 3">
    <name type="scientific">Photobacterium leiognathi</name>
    <dbReference type="NCBI Taxonomy" id="553611"/>
    <lineage>
        <taxon>Bacteria</taxon>
        <taxon>Pseudomonadati</taxon>
        <taxon>Pseudomonadota</taxon>
        <taxon>Gammaproteobacteria</taxon>
        <taxon>Vibrionales</taxon>
        <taxon>Vibrionaceae</taxon>
        <taxon>Photobacterium</taxon>
    </lineage>
</organism>